<dbReference type="OrthoDB" id="10501263at2759"/>
<dbReference type="AlphaFoldDB" id="A0A8J4R5I3"/>
<proteinExistence type="predicted"/>
<accession>A0A8J4R5I3</accession>
<evidence type="ECO:0000313" key="3">
    <source>
        <dbReference type="Proteomes" id="UP000737018"/>
    </source>
</evidence>
<organism evidence="2 3">
    <name type="scientific">Castanea mollissima</name>
    <name type="common">Chinese chestnut</name>
    <dbReference type="NCBI Taxonomy" id="60419"/>
    <lineage>
        <taxon>Eukaryota</taxon>
        <taxon>Viridiplantae</taxon>
        <taxon>Streptophyta</taxon>
        <taxon>Embryophyta</taxon>
        <taxon>Tracheophyta</taxon>
        <taxon>Spermatophyta</taxon>
        <taxon>Magnoliopsida</taxon>
        <taxon>eudicotyledons</taxon>
        <taxon>Gunneridae</taxon>
        <taxon>Pentapetalae</taxon>
        <taxon>rosids</taxon>
        <taxon>fabids</taxon>
        <taxon>Fagales</taxon>
        <taxon>Fagaceae</taxon>
        <taxon>Castanea</taxon>
    </lineage>
</organism>
<feature type="compositionally biased region" description="Basic and acidic residues" evidence="1">
    <location>
        <begin position="1"/>
        <end position="18"/>
    </location>
</feature>
<feature type="compositionally biased region" description="Acidic residues" evidence="1">
    <location>
        <begin position="21"/>
        <end position="30"/>
    </location>
</feature>
<name>A0A8J4R5I3_9ROSI</name>
<comment type="caution">
    <text evidence="2">The sequence shown here is derived from an EMBL/GenBank/DDBJ whole genome shotgun (WGS) entry which is preliminary data.</text>
</comment>
<evidence type="ECO:0000313" key="2">
    <source>
        <dbReference type="EMBL" id="KAF3957649.1"/>
    </source>
</evidence>
<sequence>MNRDATKEEDKGDGHVLVESECSEPSEEEYGPWVIVSRKKKFFKNVKKDLAQQPSYGMAHLLKSHSPDQAESPMLYKPDPSVHEKRDTPLNAKSLPKVSAPAVNRTNQTKAKDKPKTSLPQSTSKVFSRNTWSSQWGRGVSMMKEHRQKQSVECSSSLLGKDSDHLLIKPMIFSVDCNVLAKTESLTEVGFSTLSDVGQGESMDGVGSEEMKVPSAQLPLRDISNQPPSPIKDVSEIVATAALNILVAELKHIDPKLRPPKKGNEVIPSLCSVQEEDNMVLVEISTVVAQRNQDVDSDGMLIEGGGEPSALA</sequence>
<protein>
    <submittedName>
        <fullName evidence="2">Uncharacterized protein</fullName>
    </submittedName>
</protein>
<dbReference type="Proteomes" id="UP000737018">
    <property type="component" value="Unassembled WGS sequence"/>
</dbReference>
<feature type="region of interest" description="Disordered" evidence="1">
    <location>
        <begin position="53"/>
        <end position="125"/>
    </location>
</feature>
<dbReference type="EMBL" id="JRKL02002768">
    <property type="protein sequence ID" value="KAF3957649.1"/>
    <property type="molecule type" value="Genomic_DNA"/>
</dbReference>
<gene>
    <name evidence="2" type="ORF">CMV_017359</name>
</gene>
<keyword evidence="3" id="KW-1185">Reference proteome</keyword>
<reference evidence="2" key="1">
    <citation type="submission" date="2020-03" db="EMBL/GenBank/DDBJ databases">
        <title>Castanea mollissima Vanexum genome sequencing.</title>
        <authorList>
            <person name="Staton M."/>
        </authorList>
    </citation>
    <scope>NUCLEOTIDE SEQUENCE</scope>
    <source>
        <tissue evidence="2">Leaf</tissue>
    </source>
</reference>
<evidence type="ECO:0000256" key="1">
    <source>
        <dbReference type="SAM" id="MobiDB-lite"/>
    </source>
</evidence>
<feature type="region of interest" description="Disordered" evidence="1">
    <location>
        <begin position="1"/>
        <end position="30"/>
    </location>
</feature>